<dbReference type="GO" id="GO:0051301">
    <property type="term" value="P:cell division"/>
    <property type="evidence" value="ECO:0007669"/>
    <property type="project" value="UniProtKB-KW"/>
</dbReference>
<keyword evidence="4" id="KW-0131">Cell cycle</keyword>
<dbReference type="PANTHER" id="PTHR34298">
    <property type="entry name" value="SEGREGATION AND CONDENSATION PROTEIN B"/>
    <property type="match status" value="1"/>
</dbReference>
<dbReference type="Gene3D" id="1.10.10.10">
    <property type="entry name" value="Winged helix-like DNA-binding domain superfamily/Winged helix DNA-binding domain"/>
    <property type="match status" value="2"/>
</dbReference>
<dbReference type="Pfam" id="PF04079">
    <property type="entry name" value="SMC_ScpB"/>
    <property type="match status" value="1"/>
</dbReference>
<keyword evidence="1" id="KW-0963">Cytoplasm</keyword>
<dbReference type="NCBIfam" id="TIGR00281">
    <property type="entry name" value="SMC-Scp complex subunit ScpB"/>
    <property type="match status" value="1"/>
</dbReference>
<evidence type="ECO:0000256" key="5">
    <source>
        <dbReference type="SAM" id="MobiDB-lite"/>
    </source>
</evidence>
<dbReference type="InterPro" id="IPR005234">
    <property type="entry name" value="ScpB_csome_segregation"/>
</dbReference>
<gene>
    <name evidence="6" type="ordered locus">Tlie_1130</name>
</gene>
<dbReference type="InterPro" id="IPR036390">
    <property type="entry name" value="WH_DNA-bd_sf"/>
</dbReference>
<accession>G7V580</accession>
<evidence type="ECO:0000256" key="2">
    <source>
        <dbReference type="ARBA" id="ARBA00022618"/>
    </source>
</evidence>
<reference evidence="6 7" key="2">
    <citation type="journal article" date="2012" name="Stand. Genomic Sci.">
        <title>Genome sequence of the moderately thermophilic, amino-acid-degrading and sulfur-reducing bacterium Thermovirga lienii type strain (Cas60314(T)).</title>
        <authorList>
            <person name="Goker M."/>
            <person name="Saunders E."/>
            <person name="Lapidus A."/>
            <person name="Nolan M."/>
            <person name="Lucas S."/>
            <person name="Hammon N."/>
            <person name="Deshpande S."/>
            <person name="Cheng J.F."/>
            <person name="Han C."/>
            <person name="Tapia R."/>
            <person name="Goodwin L.A."/>
            <person name="Pitluck S."/>
            <person name="Liolios K."/>
            <person name="Mavromatis K."/>
            <person name="Pagani I."/>
            <person name="Ivanova N."/>
            <person name="Mikhailova N."/>
            <person name="Pati A."/>
            <person name="Chen A."/>
            <person name="Palaniappan K."/>
            <person name="Land M."/>
            <person name="Chang Y.J."/>
            <person name="Jeffries C.D."/>
            <person name="Brambilla E.M."/>
            <person name="Rohde M."/>
            <person name="Spring S."/>
            <person name="Detter J.C."/>
            <person name="Woyke T."/>
            <person name="Bristow J."/>
            <person name="Eisen J.A."/>
            <person name="Markowitz V."/>
            <person name="Hugenholtz P."/>
            <person name="Kyrpides N.C."/>
            <person name="Klenk H.P."/>
        </authorList>
    </citation>
    <scope>NUCLEOTIDE SEQUENCE [LARGE SCALE GENOMIC DNA]</scope>
    <source>
        <strain evidence="7">ATCC BAA-1197 / DSM 17291 / Cas60314</strain>
    </source>
</reference>
<name>G7V580_THELD</name>
<feature type="compositionally biased region" description="Basic and acidic residues" evidence="5">
    <location>
        <begin position="185"/>
        <end position="194"/>
    </location>
</feature>
<dbReference type="STRING" id="580340.Tlie_1130"/>
<evidence type="ECO:0000256" key="4">
    <source>
        <dbReference type="ARBA" id="ARBA00023306"/>
    </source>
</evidence>
<protein>
    <submittedName>
        <fullName evidence="6">Chromosome segregation and condensation protein, ScpB</fullName>
    </submittedName>
</protein>
<dbReference type="Proteomes" id="UP000005868">
    <property type="component" value="Chromosome"/>
</dbReference>
<dbReference type="OrthoDB" id="9806226at2"/>
<proteinExistence type="predicted"/>
<dbReference type="HOGENOM" id="CLU_045647_5_2_0"/>
<dbReference type="KEGG" id="tli:Tlie_1130"/>
<dbReference type="PIRSF" id="PIRSF019345">
    <property type="entry name" value="ScpB"/>
    <property type="match status" value="1"/>
</dbReference>
<organism evidence="6 7">
    <name type="scientific">Thermovirga lienii (strain ATCC BAA-1197 / DSM 17291 / Cas60314)</name>
    <dbReference type="NCBI Taxonomy" id="580340"/>
    <lineage>
        <taxon>Bacteria</taxon>
        <taxon>Thermotogati</taxon>
        <taxon>Synergistota</taxon>
        <taxon>Synergistia</taxon>
        <taxon>Synergistales</taxon>
        <taxon>Thermovirgaceae</taxon>
        <taxon>Thermovirga</taxon>
    </lineage>
</organism>
<dbReference type="GO" id="GO:0051304">
    <property type="term" value="P:chromosome separation"/>
    <property type="evidence" value="ECO:0007669"/>
    <property type="project" value="InterPro"/>
</dbReference>
<dbReference type="EMBL" id="CP003096">
    <property type="protein sequence ID" value="AER66863.1"/>
    <property type="molecule type" value="Genomic_DNA"/>
</dbReference>
<evidence type="ECO:0000313" key="6">
    <source>
        <dbReference type="EMBL" id="AER66863.1"/>
    </source>
</evidence>
<dbReference type="eggNOG" id="COG1386">
    <property type="taxonomic scope" value="Bacteria"/>
</dbReference>
<evidence type="ECO:0000256" key="3">
    <source>
        <dbReference type="ARBA" id="ARBA00022829"/>
    </source>
</evidence>
<keyword evidence="2" id="KW-0132">Cell division</keyword>
<dbReference type="InterPro" id="IPR036388">
    <property type="entry name" value="WH-like_DNA-bd_sf"/>
</dbReference>
<keyword evidence="3" id="KW-0159">Chromosome partition</keyword>
<dbReference type="AlphaFoldDB" id="G7V580"/>
<reference evidence="7" key="1">
    <citation type="submission" date="2011-10" db="EMBL/GenBank/DDBJ databases">
        <title>The complete genome of chromosome of Thermovirga lienii DSM 17291.</title>
        <authorList>
            <consortium name="US DOE Joint Genome Institute (JGI-PGF)"/>
            <person name="Lucas S."/>
            <person name="Copeland A."/>
            <person name="Lapidus A."/>
            <person name="Glavina del Rio T."/>
            <person name="Dalin E."/>
            <person name="Tice H."/>
            <person name="Bruce D."/>
            <person name="Goodwin L."/>
            <person name="Pitluck S."/>
            <person name="Peters L."/>
            <person name="Mikhailova N."/>
            <person name="Saunders E."/>
            <person name="Kyrpides N."/>
            <person name="Mavromatis K."/>
            <person name="Ivanova N."/>
            <person name="Last F.I."/>
            <person name="Brettin T."/>
            <person name="Detter J.C."/>
            <person name="Han C."/>
            <person name="Larimer F."/>
            <person name="Land M."/>
            <person name="Hauser L."/>
            <person name="Markowitz V."/>
            <person name="Cheng J.-F."/>
            <person name="Hugenholtz P."/>
            <person name="Woyke T."/>
            <person name="Wu D."/>
            <person name="Spring S."/>
            <person name="Schroeder M."/>
            <person name="Brambilla E.-M."/>
            <person name="Klenk H.-P."/>
            <person name="Eisen J.A."/>
        </authorList>
    </citation>
    <scope>NUCLEOTIDE SEQUENCE [LARGE SCALE GENOMIC DNA]</scope>
    <source>
        <strain evidence="7">ATCC BAA-1197 / DSM 17291 / Cas60314</strain>
    </source>
</reference>
<evidence type="ECO:0000256" key="1">
    <source>
        <dbReference type="ARBA" id="ARBA00022490"/>
    </source>
</evidence>
<keyword evidence="7" id="KW-1185">Reference proteome</keyword>
<dbReference type="SUPFAM" id="SSF46785">
    <property type="entry name" value="Winged helix' DNA-binding domain"/>
    <property type="match status" value="2"/>
</dbReference>
<feature type="region of interest" description="Disordered" evidence="5">
    <location>
        <begin position="174"/>
        <end position="194"/>
    </location>
</feature>
<sequence>MLSIVAQSIEVLLFVSFEPLSEEKLAEVIGVSQKSIKESILELADHYEKFHGLRLRKVSGGWKIFTAPNLSEVVEALSNKETHSRLKLSKAAMETLAVVAFSQPVTRAEIEEIRGVRCDKVLETLLSNGLIRVAGRKKGTGTPLLYRTTDKFLEIFGLSAISDLPTLDEIQEMYSSEDNEGQNEGTEKHGHGSQ</sequence>
<evidence type="ECO:0000313" key="7">
    <source>
        <dbReference type="Proteomes" id="UP000005868"/>
    </source>
</evidence>
<dbReference type="PANTHER" id="PTHR34298:SF2">
    <property type="entry name" value="SEGREGATION AND CONDENSATION PROTEIN B"/>
    <property type="match status" value="1"/>
</dbReference>